<evidence type="ECO:0000256" key="3">
    <source>
        <dbReference type="SAM" id="SignalP"/>
    </source>
</evidence>
<dbReference type="InterPro" id="IPR013766">
    <property type="entry name" value="Thioredoxin_domain"/>
</dbReference>
<feature type="region of interest" description="Disordered" evidence="2">
    <location>
        <begin position="140"/>
        <end position="161"/>
    </location>
</feature>
<dbReference type="InterPro" id="IPR051099">
    <property type="entry name" value="AGR/TXD"/>
</dbReference>
<protein>
    <recommendedName>
        <fullName evidence="4">Thioredoxin domain-containing protein</fullName>
    </recommendedName>
</protein>
<dbReference type="SUPFAM" id="SSF52833">
    <property type="entry name" value="Thioredoxin-like"/>
    <property type="match status" value="1"/>
</dbReference>
<dbReference type="Gene3D" id="3.40.30.10">
    <property type="entry name" value="Glutaredoxin"/>
    <property type="match status" value="1"/>
</dbReference>
<evidence type="ECO:0000313" key="6">
    <source>
        <dbReference type="Proteomes" id="UP000503447"/>
    </source>
</evidence>
<name>A0A6M5Z5K0_9BACT</name>
<evidence type="ECO:0000256" key="1">
    <source>
        <dbReference type="ARBA" id="ARBA00022729"/>
    </source>
</evidence>
<dbReference type="InterPro" id="IPR036249">
    <property type="entry name" value="Thioredoxin-like_sf"/>
</dbReference>
<sequence length="179" mass="19152">MFRTPLIRTAVPVIVILVSTAPPAAAQEVRWRHDYSAARREAAETGRPLLLDFGTEACVWCRKLDATTFRDPNVAKLLNDRFIPVKIDANQEPKLTAALSIDSFPTLVLASANGKVIGRHVGYADAAQLTTLLNKAPAPVRPAAVGTPEPGADGAKGSKERLDADLAALHREIAAGLDR</sequence>
<feature type="signal peptide" evidence="3">
    <location>
        <begin position="1"/>
        <end position="26"/>
    </location>
</feature>
<reference evidence="6" key="1">
    <citation type="submission" date="2020-05" db="EMBL/GenBank/DDBJ databases">
        <title>Frigoriglobus tundricola gen. nov., sp. nov., a psychrotolerant cellulolytic planctomycete of the family Gemmataceae with two divergent copies of 16S rRNA gene.</title>
        <authorList>
            <person name="Kulichevskaya I.S."/>
            <person name="Ivanova A.A."/>
            <person name="Naumoff D.G."/>
            <person name="Beletsky A.V."/>
            <person name="Rijpstra W.I.C."/>
            <person name="Sinninghe Damste J.S."/>
            <person name="Mardanov A.V."/>
            <person name="Ravin N.V."/>
            <person name="Dedysh S.N."/>
        </authorList>
    </citation>
    <scope>NUCLEOTIDE SEQUENCE [LARGE SCALE GENOMIC DNA]</scope>
    <source>
        <strain evidence="6">PL17</strain>
    </source>
</reference>
<dbReference type="PROSITE" id="PS51352">
    <property type="entry name" value="THIOREDOXIN_2"/>
    <property type="match status" value="1"/>
</dbReference>
<dbReference type="PANTHER" id="PTHR15337:SF11">
    <property type="entry name" value="THIOREDOXIN DOMAIN-CONTAINING PROTEIN"/>
    <property type="match status" value="1"/>
</dbReference>
<dbReference type="InterPro" id="IPR004879">
    <property type="entry name" value="Ssp411-like_TRX"/>
</dbReference>
<dbReference type="Pfam" id="PF03190">
    <property type="entry name" value="Thioredox_DsbH"/>
    <property type="match status" value="1"/>
</dbReference>
<dbReference type="PANTHER" id="PTHR15337">
    <property type="entry name" value="ANTERIOR GRADIENT PROTEIN-RELATED"/>
    <property type="match status" value="1"/>
</dbReference>
<feature type="domain" description="Thioredoxin" evidence="4">
    <location>
        <begin position="15"/>
        <end position="138"/>
    </location>
</feature>
<evidence type="ECO:0000313" key="5">
    <source>
        <dbReference type="EMBL" id="QJX00714.1"/>
    </source>
</evidence>
<gene>
    <name evidence="5" type="ORF">FTUN_8346</name>
</gene>
<evidence type="ECO:0000256" key="2">
    <source>
        <dbReference type="SAM" id="MobiDB-lite"/>
    </source>
</evidence>
<dbReference type="KEGG" id="ftj:FTUN_8346"/>
<feature type="chain" id="PRO_5026976499" description="Thioredoxin domain-containing protein" evidence="3">
    <location>
        <begin position="27"/>
        <end position="179"/>
    </location>
</feature>
<proteinExistence type="predicted"/>
<dbReference type="Proteomes" id="UP000503447">
    <property type="component" value="Chromosome"/>
</dbReference>
<organism evidence="5 6">
    <name type="scientific">Frigoriglobus tundricola</name>
    <dbReference type="NCBI Taxonomy" id="2774151"/>
    <lineage>
        <taxon>Bacteria</taxon>
        <taxon>Pseudomonadati</taxon>
        <taxon>Planctomycetota</taxon>
        <taxon>Planctomycetia</taxon>
        <taxon>Gemmatales</taxon>
        <taxon>Gemmataceae</taxon>
        <taxon>Frigoriglobus</taxon>
    </lineage>
</organism>
<dbReference type="RefSeq" id="WP_171475411.1">
    <property type="nucleotide sequence ID" value="NZ_CP053452.2"/>
</dbReference>
<dbReference type="EMBL" id="CP053452">
    <property type="protein sequence ID" value="QJX00714.1"/>
    <property type="molecule type" value="Genomic_DNA"/>
</dbReference>
<accession>A0A6M5Z5K0</accession>
<dbReference type="AlphaFoldDB" id="A0A6M5Z5K0"/>
<keyword evidence="1 3" id="KW-0732">Signal</keyword>
<keyword evidence="6" id="KW-1185">Reference proteome</keyword>
<evidence type="ECO:0000259" key="4">
    <source>
        <dbReference type="PROSITE" id="PS51352"/>
    </source>
</evidence>